<evidence type="ECO:0000256" key="11">
    <source>
        <dbReference type="ARBA" id="ARBA00038905"/>
    </source>
</evidence>
<protein>
    <recommendedName>
        <fullName evidence="11">8-oxo-dGTP diphosphatase</fullName>
        <ecNumber evidence="11">3.6.1.55</ecNumber>
    </recommendedName>
</protein>
<keyword evidence="8" id="KW-0460">Magnesium</keyword>
<dbReference type="InterPro" id="IPR000086">
    <property type="entry name" value="NUDIX_hydrolase_dom"/>
</dbReference>
<keyword evidence="5" id="KW-0479">Metal-binding</keyword>
<dbReference type="InterPro" id="IPR020084">
    <property type="entry name" value="NUDIX_hydrolase_CS"/>
</dbReference>
<keyword evidence="15" id="KW-1185">Reference proteome</keyword>
<dbReference type="Proteomes" id="UP000250796">
    <property type="component" value="Chromosome MESINF"/>
</dbReference>
<dbReference type="InterPro" id="IPR020476">
    <property type="entry name" value="Nudix_hydrolase"/>
</dbReference>
<comment type="similarity">
    <text evidence="2 12">Belongs to the Nudix hydrolase family.</text>
</comment>
<evidence type="ECO:0000256" key="7">
    <source>
        <dbReference type="ARBA" id="ARBA00022801"/>
    </source>
</evidence>
<dbReference type="GO" id="GO:0006260">
    <property type="term" value="P:DNA replication"/>
    <property type="evidence" value="ECO:0007669"/>
    <property type="project" value="UniProtKB-KW"/>
</dbReference>
<evidence type="ECO:0000313" key="15">
    <source>
        <dbReference type="Proteomes" id="UP000250796"/>
    </source>
</evidence>
<keyword evidence="4" id="KW-0235">DNA replication</keyword>
<evidence type="ECO:0000256" key="3">
    <source>
        <dbReference type="ARBA" id="ARBA00022457"/>
    </source>
</evidence>
<dbReference type="InterPro" id="IPR015797">
    <property type="entry name" value="NUDIX_hydrolase-like_dom_sf"/>
</dbReference>
<dbReference type="GO" id="GO:0006281">
    <property type="term" value="P:DNA repair"/>
    <property type="evidence" value="ECO:0007669"/>
    <property type="project" value="UniProtKB-KW"/>
</dbReference>
<dbReference type="CDD" id="cd03425">
    <property type="entry name" value="NUDIX_MutT_NudA_like"/>
    <property type="match status" value="1"/>
</dbReference>
<comment type="catalytic activity">
    <reaction evidence="10">
        <text>8-oxo-dGTP + H2O = 8-oxo-dGMP + diphosphate + H(+)</text>
        <dbReference type="Rhea" id="RHEA:31575"/>
        <dbReference type="ChEBI" id="CHEBI:15377"/>
        <dbReference type="ChEBI" id="CHEBI:15378"/>
        <dbReference type="ChEBI" id="CHEBI:33019"/>
        <dbReference type="ChEBI" id="CHEBI:63224"/>
        <dbReference type="ChEBI" id="CHEBI:77896"/>
        <dbReference type="EC" id="3.6.1.55"/>
    </reaction>
</comment>
<dbReference type="PANTHER" id="PTHR47707:SF1">
    <property type="entry name" value="NUDIX HYDROLASE FAMILY PROTEIN"/>
    <property type="match status" value="1"/>
</dbReference>
<dbReference type="GO" id="GO:0044715">
    <property type="term" value="F:8-oxo-dGDP phosphatase activity"/>
    <property type="evidence" value="ECO:0007669"/>
    <property type="project" value="TreeGrafter"/>
</dbReference>
<evidence type="ECO:0000256" key="10">
    <source>
        <dbReference type="ARBA" id="ARBA00035861"/>
    </source>
</evidence>
<dbReference type="PROSITE" id="PS51462">
    <property type="entry name" value="NUDIX"/>
    <property type="match status" value="1"/>
</dbReference>
<gene>
    <name evidence="14" type="ORF">MESINF_2585</name>
</gene>
<dbReference type="EMBL" id="LS974202">
    <property type="protein sequence ID" value="SSC14025.1"/>
    <property type="molecule type" value="Genomic_DNA"/>
</dbReference>
<evidence type="ECO:0000256" key="5">
    <source>
        <dbReference type="ARBA" id="ARBA00022723"/>
    </source>
</evidence>
<dbReference type="GO" id="GO:0044716">
    <property type="term" value="F:8-oxo-GDP phosphatase activity"/>
    <property type="evidence" value="ECO:0007669"/>
    <property type="project" value="TreeGrafter"/>
</dbReference>
<evidence type="ECO:0000256" key="2">
    <source>
        <dbReference type="ARBA" id="ARBA00005582"/>
    </source>
</evidence>
<reference evidence="14 15" key="1">
    <citation type="submission" date="2017-01" db="EMBL/GenBank/DDBJ databases">
        <authorList>
            <person name="Erauso G."/>
        </authorList>
    </citation>
    <scope>NUCLEOTIDE SEQUENCE [LARGE SCALE GENOMIC DNA]</scope>
    <source>
        <strain evidence="14">MESINF1</strain>
    </source>
</reference>
<dbReference type="PROSITE" id="PS00893">
    <property type="entry name" value="NUDIX_BOX"/>
    <property type="match status" value="1"/>
</dbReference>
<name>A0A7Z7LHK1_9BACT</name>
<dbReference type="InterPro" id="IPR047127">
    <property type="entry name" value="MutT-like"/>
</dbReference>
<dbReference type="EC" id="3.6.1.55" evidence="11"/>
<dbReference type="Pfam" id="PF00293">
    <property type="entry name" value="NUDIX"/>
    <property type="match status" value="1"/>
</dbReference>
<proteinExistence type="inferred from homology"/>
<dbReference type="AlphaFoldDB" id="A0A7Z7LHK1"/>
<evidence type="ECO:0000256" key="1">
    <source>
        <dbReference type="ARBA" id="ARBA00001946"/>
    </source>
</evidence>
<dbReference type="Gene3D" id="3.90.79.10">
    <property type="entry name" value="Nucleoside Triphosphate Pyrophosphohydrolase"/>
    <property type="match status" value="1"/>
</dbReference>
<evidence type="ECO:0000256" key="9">
    <source>
        <dbReference type="ARBA" id="ARBA00023204"/>
    </source>
</evidence>
<evidence type="ECO:0000256" key="4">
    <source>
        <dbReference type="ARBA" id="ARBA00022705"/>
    </source>
</evidence>
<keyword evidence="3" id="KW-0515">Mutator protein</keyword>
<dbReference type="SUPFAM" id="SSF55811">
    <property type="entry name" value="Nudix"/>
    <property type="match status" value="1"/>
</dbReference>
<dbReference type="PANTHER" id="PTHR47707">
    <property type="entry name" value="8-OXO-DGTP DIPHOSPHATASE"/>
    <property type="match status" value="1"/>
</dbReference>
<comment type="cofactor">
    <cofactor evidence="1">
        <name>Mg(2+)</name>
        <dbReference type="ChEBI" id="CHEBI:18420"/>
    </cofactor>
</comment>
<dbReference type="KEGG" id="minf:MESINF_2585"/>
<sequence>MVVVTAAIAQRNGMVLIARRLNKGRLPGKWEFPGGKAETGEGLEQCLKREIKEELGVEINIQGHFGTSIYEYPFGKIRLEAFSVEFISEEFDLKDHSEVRWICVQELGSYDLSPADLPFVESLKDSHR</sequence>
<dbReference type="GO" id="GO:0008413">
    <property type="term" value="F:8-oxo-7,8-dihydroguanosine triphosphate pyrophosphatase activity"/>
    <property type="evidence" value="ECO:0007669"/>
    <property type="project" value="TreeGrafter"/>
</dbReference>
<keyword evidence="7 12" id="KW-0378">Hydrolase</keyword>
<evidence type="ECO:0000256" key="12">
    <source>
        <dbReference type="RuleBase" id="RU003476"/>
    </source>
</evidence>
<dbReference type="GO" id="GO:0046872">
    <property type="term" value="F:metal ion binding"/>
    <property type="evidence" value="ECO:0007669"/>
    <property type="project" value="UniProtKB-KW"/>
</dbReference>
<organism evidence="14 15">
    <name type="scientific">Mesotoga infera</name>
    <dbReference type="NCBI Taxonomy" id="1236046"/>
    <lineage>
        <taxon>Bacteria</taxon>
        <taxon>Thermotogati</taxon>
        <taxon>Thermotogota</taxon>
        <taxon>Thermotogae</taxon>
        <taxon>Kosmotogales</taxon>
        <taxon>Kosmotogaceae</taxon>
        <taxon>Mesotoga</taxon>
    </lineage>
</organism>
<accession>A0A7Z7LHK1</accession>
<dbReference type="GO" id="GO:0035539">
    <property type="term" value="F:8-oxo-7,8-dihydrodeoxyguanosine triphosphate pyrophosphatase activity"/>
    <property type="evidence" value="ECO:0007669"/>
    <property type="project" value="UniProtKB-EC"/>
</dbReference>
<keyword evidence="9" id="KW-0234">DNA repair</keyword>
<evidence type="ECO:0000313" key="14">
    <source>
        <dbReference type="EMBL" id="SSC14025.1"/>
    </source>
</evidence>
<feature type="domain" description="Nudix hydrolase" evidence="13">
    <location>
        <begin position="1"/>
        <end position="125"/>
    </location>
</feature>
<dbReference type="PRINTS" id="PR00502">
    <property type="entry name" value="NUDIXFAMILY"/>
</dbReference>
<evidence type="ECO:0000259" key="13">
    <source>
        <dbReference type="PROSITE" id="PS51462"/>
    </source>
</evidence>
<keyword evidence="6" id="KW-0227">DNA damage</keyword>
<evidence type="ECO:0000256" key="8">
    <source>
        <dbReference type="ARBA" id="ARBA00022842"/>
    </source>
</evidence>
<evidence type="ECO:0000256" key="6">
    <source>
        <dbReference type="ARBA" id="ARBA00022763"/>
    </source>
</evidence>